<sequence>HFPLGNTHFEYWGSTMLKGKTYADEDKPPNSGLFDGLNNKSLAARSPILQRRLDLKAEKNAAAAPQINFNFPLELHQIFRPAVTAAAPAQAPAPIQPQVPLAFQTTMLIPHHLVPGPKMLIEEFCTKYELDNDI</sequence>
<proteinExistence type="predicted"/>
<accession>A0AAD7JB21</accession>
<gene>
    <name evidence="1" type="ORF">DFH07DRAFT_703829</name>
</gene>
<evidence type="ECO:0000313" key="1">
    <source>
        <dbReference type="EMBL" id="KAJ7760056.1"/>
    </source>
</evidence>
<reference evidence="1" key="1">
    <citation type="submission" date="2023-03" db="EMBL/GenBank/DDBJ databases">
        <title>Massive genome expansion in bonnet fungi (Mycena s.s.) driven by repeated elements and novel gene families across ecological guilds.</title>
        <authorList>
            <consortium name="Lawrence Berkeley National Laboratory"/>
            <person name="Harder C.B."/>
            <person name="Miyauchi S."/>
            <person name="Viragh M."/>
            <person name="Kuo A."/>
            <person name="Thoen E."/>
            <person name="Andreopoulos B."/>
            <person name="Lu D."/>
            <person name="Skrede I."/>
            <person name="Drula E."/>
            <person name="Henrissat B."/>
            <person name="Morin E."/>
            <person name="Kohler A."/>
            <person name="Barry K."/>
            <person name="LaButti K."/>
            <person name="Morin E."/>
            <person name="Salamov A."/>
            <person name="Lipzen A."/>
            <person name="Mereny Z."/>
            <person name="Hegedus B."/>
            <person name="Baldrian P."/>
            <person name="Stursova M."/>
            <person name="Weitz H."/>
            <person name="Taylor A."/>
            <person name="Grigoriev I.V."/>
            <person name="Nagy L.G."/>
            <person name="Martin F."/>
            <person name="Kauserud H."/>
        </authorList>
    </citation>
    <scope>NUCLEOTIDE SEQUENCE</scope>
    <source>
        <strain evidence="1">CBHHK188m</strain>
    </source>
</reference>
<feature type="non-terminal residue" evidence="1">
    <location>
        <position position="1"/>
    </location>
</feature>
<dbReference type="AlphaFoldDB" id="A0AAD7JB21"/>
<dbReference type="Proteomes" id="UP001215280">
    <property type="component" value="Unassembled WGS sequence"/>
</dbReference>
<protein>
    <submittedName>
        <fullName evidence="1">Uncharacterized protein</fullName>
    </submittedName>
</protein>
<evidence type="ECO:0000313" key="2">
    <source>
        <dbReference type="Proteomes" id="UP001215280"/>
    </source>
</evidence>
<keyword evidence="2" id="KW-1185">Reference proteome</keyword>
<organism evidence="1 2">
    <name type="scientific">Mycena maculata</name>
    <dbReference type="NCBI Taxonomy" id="230809"/>
    <lineage>
        <taxon>Eukaryota</taxon>
        <taxon>Fungi</taxon>
        <taxon>Dikarya</taxon>
        <taxon>Basidiomycota</taxon>
        <taxon>Agaricomycotina</taxon>
        <taxon>Agaricomycetes</taxon>
        <taxon>Agaricomycetidae</taxon>
        <taxon>Agaricales</taxon>
        <taxon>Marasmiineae</taxon>
        <taxon>Mycenaceae</taxon>
        <taxon>Mycena</taxon>
    </lineage>
</organism>
<dbReference type="EMBL" id="JARJLG010000050">
    <property type="protein sequence ID" value="KAJ7760056.1"/>
    <property type="molecule type" value="Genomic_DNA"/>
</dbReference>
<name>A0AAD7JB21_9AGAR</name>
<comment type="caution">
    <text evidence="1">The sequence shown here is derived from an EMBL/GenBank/DDBJ whole genome shotgun (WGS) entry which is preliminary data.</text>
</comment>
<feature type="non-terminal residue" evidence="1">
    <location>
        <position position="134"/>
    </location>
</feature>